<protein>
    <recommendedName>
        <fullName evidence="3">MULE transposase domain-containing protein</fullName>
    </recommendedName>
</protein>
<dbReference type="EMBL" id="DS114349">
    <property type="protein sequence ID" value="EAX88145.1"/>
    <property type="molecule type" value="Genomic_DNA"/>
</dbReference>
<keyword evidence="2" id="KW-1185">Reference proteome</keyword>
<evidence type="ECO:0000313" key="1">
    <source>
        <dbReference type="EMBL" id="EAX88145.1"/>
    </source>
</evidence>
<dbReference type="AlphaFoldDB" id="A2G3X1"/>
<evidence type="ECO:0000313" key="2">
    <source>
        <dbReference type="Proteomes" id="UP000001542"/>
    </source>
</evidence>
<reference evidence="1" key="1">
    <citation type="submission" date="2006-10" db="EMBL/GenBank/DDBJ databases">
        <authorList>
            <person name="Amadeo P."/>
            <person name="Zhao Q."/>
            <person name="Wortman J."/>
            <person name="Fraser-Liggett C."/>
            <person name="Carlton J."/>
        </authorList>
    </citation>
    <scope>NUCLEOTIDE SEQUENCE</scope>
    <source>
        <strain evidence="1">G3</strain>
    </source>
</reference>
<dbReference type="Proteomes" id="UP000001542">
    <property type="component" value="Unassembled WGS sequence"/>
</dbReference>
<dbReference type="InParanoid" id="A2G3X1"/>
<dbReference type="VEuPathDB" id="TrichDB:TVAGG3_0113620"/>
<sequence>MSLLLKYIDDPPQNPIDFKIPLSDPMDWPLIPSIQDLKKALSNNENDDSVPSYSTSEVSHEKIIAIEAYLTSINFANEDSAFFTALYHTSQNFIFMNYNRAKHELSCQCGAHYTVYYDKTLKCYKIRVDKSHSHCMESTTIPTIVLDYLIESNNESFISNNFTNFHCIVQKQFKREIGEDTFRKRVKAIFHITDSDLVNSFKKLISLNNHIVESGGCSIISTGEKNDKNEYIYKVNELIEDPNFIIKCISILPPASELLLKSERFNNILLVDATRTNTICAGKMGVIATTSPTRRAIPIAYGWSVEEDLPLMSSLFKTILNKITKNDISIILSDGGRAIKGALIENGLIQKQRRCIFHLFEDMKYSKCRKIIWSLNLAINSVDYTNKLNDIKKSITENYPNYSATKINKFIKKLKDANPFKFNSFEQSKT</sequence>
<gene>
    <name evidence="1" type="ORF">TVAG_413250</name>
</gene>
<dbReference type="VEuPathDB" id="TrichDB:TVAG_413250"/>
<dbReference type="KEGG" id="tva:4745804"/>
<reference evidence="1" key="2">
    <citation type="journal article" date="2007" name="Science">
        <title>Draft genome sequence of the sexually transmitted pathogen Trichomonas vaginalis.</title>
        <authorList>
            <person name="Carlton J.M."/>
            <person name="Hirt R.P."/>
            <person name="Silva J.C."/>
            <person name="Delcher A.L."/>
            <person name="Schatz M."/>
            <person name="Zhao Q."/>
            <person name="Wortman J.R."/>
            <person name="Bidwell S.L."/>
            <person name="Alsmark U.C.M."/>
            <person name="Besteiro S."/>
            <person name="Sicheritz-Ponten T."/>
            <person name="Noel C.J."/>
            <person name="Dacks J.B."/>
            <person name="Foster P.G."/>
            <person name="Simillion C."/>
            <person name="Van de Peer Y."/>
            <person name="Miranda-Saavedra D."/>
            <person name="Barton G.J."/>
            <person name="Westrop G.D."/>
            <person name="Mueller S."/>
            <person name="Dessi D."/>
            <person name="Fiori P.L."/>
            <person name="Ren Q."/>
            <person name="Paulsen I."/>
            <person name="Zhang H."/>
            <person name="Bastida-Corcuera F.D."/>
            <person name="Simoes-Barbosa A."/>
            <person name="Brown M.T."/>
            <person name="Hayes R.D."/>
            <person name="Mukherjee M."/>
            <person name="Okumura C.Y."/>
            <person name="Schneider R."/>
            <person name="Smith A.J."/>
            <person name="Vanacova S."/>
            <person name="Villalvazo M."/>
            <person name="Haas B.J."/>
            <person name="Pertea M."/>
            <person name="Feldblyum T.V."/>
            <person name="Utterback T.R."/>
            <person name="Shu C.L."/>
            <person name="Osoegawa K."/>
            <person name="de Jong P.J."/>
            <person name="Hrdy I."/>
            <person name="Horvathova L."/>
            <person name="Zubacova Z."/>
            <person name="Dolezal P."/>
            <person name="Malik S.B."/>
            <person name="Logsdon J.M. Jr."/>
            <person name="Henze K."/>
            <person name="Gupta A."/>
            <person name="Wang C.C."/>
            <person name="Dunne R.L."/>
            <person name="Upcroft J.A."/>
            <person name="Upcroft P."/>
            <person name="White O."/>
            <person name="Salzberg S.L."/>
            <person name="Tang P."/>
            <person name="Chiu C.-H."/>
            <person name="Lee Y.-S."/>
            <person name="Embley T.M."/>
            <person name="Coombs G.H."/>
            <person name="Mottram J.C."/>
            <person name="Tachezy J."/>
            <person name="Fraser-Liggett C.M."/>
            <person name="Johnson P.J."/>
        </authorList>
    </citation>
    <scope>NUCLEOTIDE SEQUENCE [LARGE SCALE GENOMIC DNA]</scope>
    <source>
        <strain evidence="1">G3</strain>
    </source>
</reference>
<organism evidence="1 2">
    <name type="scientific">Trichomonas vaginalis (strain ATCC PRA-98 / G3)</name>
    <dbReference type="NCBI Taxonomy" id="412133"/>
    <lineage>
        <taxon>Eukaryota</taxon>
        <taxon>Metamonada</taxon>
        <taxon>Parabasalia</taxon>
        <taxon>Trichomonadida</taxon>
        <taxon>Trichomonadidae</taxon>
        <taxon>Trichomonas</taxon>
    </lineage>
</organism>
<evidence type="ECO:0008006" key="3">
    <source>
        <dbReference type="Google" id="ProtNLM"/>
    </source>
</evidence>
<proteinExistence type="predicted"/>
<accession>A2G3X1</accession>
<name>A2G3X1_TRIV3</name>